<proteinExistence type="predicted"/>
<keyword evidence="2" id="KW-0732">Signal</keyword>
<organism evidence="3 4">
    <name type="scientific">Flammeovirga pacifica</name>
    <dbReference type="NCBI Taxonomy" id="915059"/>
    <lineage>
        <taxon>Bacteria</taxon>
        <taxon>Pseudomonadati</taxon>
        <taxon>Bacteroidota</taxon>
        <taxon>Cytophagia</taxon>
        <taxon>Cytophagales</taxon>
        <taxon>Flammeovirgaceae</taxon>
        <taxon>Flammeovirga</taxon>
    </lineage>
</organism>
<feature type="region of interest" description="Disordered" evidence="1">
    <location>
        <begin position="32"/>
        <end position="58"/>
    </location>
</feature>
<feature type="chain" id="PRO_5010273119" description="Outer membrane protein beta-barrel domain-containing protein" evidence="2">
    <location>
        <begin position="23"/>
        <end position="215"/>
    </location>
</feature>
<dbReference type="EMBL" id="JRYR02000001">
    <property type="protein sequence ID" value="OHX67615.1"/>
    <property type="molecule type" value="Genomic_DNA"/>
</dbReference>
<protein>
    <recommendedName>
        <fullName evidence="5">Outer membrane protein beta-barrel domain-containing protein</fullName>
    </recommendedName>
</protein>
<feature type="signal peptide" evidence="2">
    <location>
        <begin position="1"/>
        <end position="22"/>
    </location>
</feature>
<comment type="caution">
    <text evidence="3">The sequence shown here is derived from an EMBL/GenBank/DDBJ whole genome shotgun (WGS) entry which is preliminary data.</text>
</comment>
<evidence type="ECO:0000313" key="3">
    <source>
        <dbReference type="EMBL" id="OHX67615.1"/>
    </source>
</evidence>
<accession>A0A1S1Z3F8</accession>
<evidence type="ECO:0000256" key="1">
    <source>
        <dbReference type="SAM" id="MobiDB-lite"/>
    </source>
</evidence>
<name>A0A1S1Z3F8_FLAPC</name>
<dbReference type="Proteomes" id="UP000179797">
    <property type="component" value="Unassembled WGS sequence"/>
</dbReference>
<keyword evidence="4" id="KW-1185">Reference proteome</keyword>
<gene>
    <name evidence="3" type="ORF">NH26_15280</name>
</gene>
<evidence type="ECO:0008006" key="5">
    <source>
        <dbReference type="Google" id="ProtNLM"/>
    </source>
</evidence>
<dbReference type="RefSeq" id="WP_044227478.1">
    <property type="nucleotide sequence ID" value="NZ_JRYR02000001.1"/>
</dbReference>
<evidence type="ECO:0000256" key="2">
    <source>
        <dbReference type="SAM" id="SignalP"/>
    </source>
</evidence>
<feature type="compositionally biased region" description="Basic and acidic residues" evidence="1">
    <location>
        <begin position="32"/>
        <end position="46"/>
    </location>
</feature>
<evidence type="ECO:0000313" key="4">
    <source>
        <dbReference type="Proteomes" id="UP000179797"/>
    </source>
</evidence>
<dbReference type="AlphaFoldDB" id="A0A1S1Z3F8"/>
<reference evidence="3 4" key="1">
    <citation type="journal article" date="2012" name="Int. J. Syst. Evol. Microbiol.">
        <title>Flammeovirga pacifica sp. nov., isolated from deep-sea sediment.</title>
        <authorList>
            <person name="Xu H."/>
            <person name="Fu Y."/>
            <person name="Yang N."/>
            <person name="Ding Z."/>
            <person name="Lai Q."/>
            <person name="Zeng R."/>
        </authorList>
    </citation>
    <scope>NUCLEOTIDE SEQUENCE [LARGE SCALE GENOMIC DNA]</scope>
    <source>
        <strain evidence="4">DSM 24597 / LMG 26175 / WPAGA1</strain>
    </source>
</reference>
<dbReference type="STRING" id="915059.NH26_15280"/>
<sequence>MKNLFGAIALFFTLFFSISVSAQTYNYVDDSDEKKEENQKQLKEPTQEEVNALKQQNESGGSLKDKIFFGGGLGFGFSNIYTQVAVLPMVGYMVTDNFQVGLGFVYEYYERKDITYKENNYGIRPFMRYMIPIRDGLRIFPQAEYYGFSNNYKYRNTRGELEEGSVWRDQFLIGGGVSQGIGRKGGVNIIALYDLSWDDDSYYNSPWVIRLEFAF</sequence>
<dbReference type="OrthoDB" id="1098580at2"/>